<sequence>MYSEILAKTILCAWMWCLMRLLIFNIYDIAYMLPFLIILDQIATTSSTLTSIGSTGSKTIGYAAQEDPKEKKEENICTKGNEETSLNELISKLMYMEKQKAMKKMKKLIKIT</sequence>
<name>A0A8X6U0W3_NEPPI</name>
<dbReference type="Proteomes" id="UP000887013">
    <property type="component" value="Unassembled WGS sequence"/>
</dbReference>
<evidence type="ECO:0000313" key="1">
    <source>
        <dbReference type="EMBL" id="GFT70390.1"/>
    </source>
</evidence>
<organism evidence="1 2">
    <name type="scientific">Nephila pilipes</name>
    <name type="common">Giant wood spider</name>
    <name type="synonym">Nephila maculata</name>
    <dbReference type="NCBI Taxonomy" id="299642"/>
    <lineage>
        <taxon>Eukaryota</taxon>
        <taxon>Metazoa</taxon>
        <taxon>Ecdysozoa</taxon>
        <taxon>Arthropoda</taxon>
        <taxon>Chelicerata</taxon>
        <taxon>Arachnida</taxon>
        <taxon>Araneae</taxon>
        <taxon>Araneomorphae</taxon>
        <taxon>Entelegynae</taxon>
        <taxon>Araneoidea</taxon>
        <taxon>Nephilidae</taxon>
        <taxon>Nephila</taxon>
    </lineage>
</organism>
<evidence type="ECO:0000313" key="2">
    <source>
        <dbReference type="Proteomes" id="UP000887013"/>
    </source>
</evidence>
<proteinExistence type="predicted"/>
<dbReference type="EMBL" id="BMAW01116367">
    <property type="protein sequence ID" value="GFT70390.1"/>
    <property type="molecule type" value="Genomic_DNA"/>
</dbReference>
<keyword evidence="2" id="KW-1185">Reference proteome</keyword>
<comment type="caution">
    <text evidence="1">The sequence shown here is derived from an EMBL/GenBank/DDBJ whole genome shotgun (WGS) entry which is preliminary data.</text>
</comment>
<dbReference type="AlphaFoldDB" id="A0A8X6U0W3"/>
<gene>
    <name evidence="1" type="ORF">NPIL_146941</name>
</gene>
<protein>
    <submittedName>
        <fullName evidence="1">Uncharacterized protein</fullName>
    </submittedName>
</protein>
<accession>A0A8X6U0W3</accession>
<reference evidence="1" key="1">
    <citation type="submission" date="2020-08" db="EMBL/GenBank/DDBJ databases">
        <title>Multicomponent nature underlies the extraordinary mechanical properties of spider dragline silk.</title>
        <authorList>
            <person name="Kono N."/>
            <person name="Nakamura H."/>
            <person name="Mori M."/>
            <person name="Yoshida Y."/>
            <person name="Ohtoshi R."/>
            <person name="Malay A.D."/>
            <person name="Moran D.A.P."/>
            <person name="Tomita M."/>
            <person name="Numata K."/>
            <person name="Arakawa K."/>
        </authorList>
    </citation>
    <scope>NUCLEOTIDE SEQUENCE</scope>
</reference>